<feature type="domain" description="NACHT" evidence="2">
    <location>
        <begin position="311"/>
        <end position="461"/>
    </location>
</feature>
<gene>
    <name evidence="3" type="ORF">BO97DRAFT_383308</name>
</gene>
<dbReference type="Gene3D" id="3.40.50.300">
    <property type="entry name" value="P-loop containing nucleotide triphosphate hydrolases"/>
    <property type="match status" value="1"/>
</dbReference>
<dbReference type="Pfam" id="PF17109">
    <property type="entry name" value="Goodbye"/>
    <property type="match status" value="1"/>
</dbReference>
<evidence type="ECO:0000313" key="3">
    <source>
        <dbReference type="EMBL" id="RAL16628.1"/>
    </source>
</evidence>
<dbReference type="InterPro" id="IPR007111">
    <property type="entry name" value="NACHT_NTPase"/>
</dbReference>
<dbReference type="InterPro" id="IPR027417">
    <property type="entry name" value="P-loop_NTPase"/>
</dbReference>
<dbReference type="SUPFAM" id="SSF48452">
    <property type="entry name" value="TPR-like"/>
    <property type="match status" value="1"/>
</dbReference>
<accession>A0A395IC08</accession>
<protein>
    <recommendedName>
        <fullName evidence="2">NACHT domain-containing protein</fullName>
    </recommendedName>
</protein>
<dbReference type="SUPFAM" id="SSF52540">
    <property type="entry name" value="P-loop containing nucleoside triphosphate hydrolases"/>
    <property type="match status" value="1"/>
</dbReference>
<dbReference type="InterPro" id="IPR031350">
    <property type="entry name" value="Goodbye_dom"/>
</dbReference>
<dbReference type="PROSITE" id="PS50837">
    <property type="entry name" value="NACHT"/>
    <property type="match status" value="1"/>
</dbReference>
<dbReference type="InterPro" id="IPR056884">
    <property type="entry name" value="NPHP3-like_N"/>
</dbReference>
<dbReference type="Pfam" id="PF24883">
    <property type="entry name" value="NPHP3_N"/>
    <property type="match status" value="1"/>
</dbReference>
<dbReference type="VEuPathDB" id="FungiDB:BO97DRAFT_383308"/>
<name>A0A395IC08_ASPHC</name>
<sequence length="1379" mass="155766">MAQPDHFNYLWSQAKARYKSVTGHDLDSPAFPRPASADELLTLLDSRNTAFQTFREKRSALFDKLSALCQPIEVVANVVSTGVAVVFPPSSACFAAIMLLIDAARGVSSLYDSIIGLFETLKVCDRFDFLSRLKIYIANQVTPELRTTLVSILVILLEIFGRSASVIRSGVLGRALTFTKNALLGRDEKLQSLLSQLEKLCQSENRLVVAETWAETKRTAHLMDQLGDDVGSLVIGQDAFRNEFQQEMLKMRDAVGSAKGERLMSIRNILKPSVNPLDMYQSIAKRRVPGTAGWILEELSFRKWVLDCQNQLLFVSGSPGSGKSVLCQHIISYLENLQVTAEDKDGSIGYFFFSNSDTETKSFHQALRDCAYQIYQADASYKVYLDNHLSSPDEIKTTRSAWRLLFHQYNGMSETGFNKLMLVFDGIDEAFQTDREEFFELISDLPSATGPQLKILMVGRPEIHGDLTQAVGPVPCIQVDAAKNSADIRTFIEKSMQTSQIFNRIPNELASSIQGKLIEKSQGMFLWADLMLRELSRKTRASSMLNSLKSAPKGLDEVLEHVLRGFSSKLDPEEAENLNTLLAWFACSDVPLTLRQLDFILQYDSAGGDGVFGLETMLRVQYASFFLLLREDGLTTADLQGNKAAAYVLEGQTDNDTTEFQSNKEMTRVVFRHASIGEYFRNREYGKVSDGPGCVPIGVNIVEAQTHILTCCLRLFAEQFGEDREGRVSLIFHTQAHWLSYMRQLVSNNRIDPQGKAKMGVLLCRLLSHPDTTHCLYPTDWELFASGDFRVIESFFADPAISIFDDDNEATKWLASCREKPGGLFLDLAKYAAHCWLGESIWSASECFRVVWAVKIISEDGNVEVVRETPSTKTVLEVAHWTRLEEHALWHERVGACLSDFGHLNEAKYHIDTALSLQPESVEASLDMARIYLKQNKRSEAIKIYREIEQLYTQSLIAQQEPDHEDSDLDMIVSPPRLARMRLILSELYLEENDCMEAAQWLDSSVQLGAYTIKMPRIVGRLFRRLGRAPYNDQAEIMRLLRSLDRKIQDQENTILDYCLIAHKWADGRFFDVCATAARATEALEWLVDRYLQAKASSIRNLRSEVAICLDICLARLYSRFMGQTGKAIAIWRQVMTLPRVEVDDHWEMTRSREITESSYAYQLYVDTLESPHKSNHFLSEVGTLSKWLFEVPLNRETFVANQAGLYLGLWHMKNGDIEQAKRYFKPYIVISLARITSMEPEWRADAFYKLATLLATAGDDANAVVVFHASRDAPDSSWDSLTPLSTPPGPWTWYCDICKQEYDSSAPCNKCRVCTADLCGGCFTSVQQATTSNRGCASNHDWLVIPSPTDVHEEGYVIKDGAQRSVDDFLRELREAWD</sequence>
<evidence type="ECO:0000256" key="1">
    <source>
        <dbReference type="ARBA" id="ARBA00022737"/>
    </source>
</evidence>
<dbReference type="Proteomes" id="UP000248961">
    <property type="component" value="Unassembled WGS sequence"/>
</dbReference>
<evidence type="ECO:0000313" key="4">
    <source>
        <dbReference type="Proteomes" id="UP000248961"/>
    </source>
</evidence>
<dbReference type="GeneID" id="37197641"/>
<reference evidence="3 4" key="1">
    <citation type="submission" date="2018-02" db="EMBL/GenBank/DDBJ databases">
        <title>The genomes of Aspergillus section Nigri reveals drivers in fungal speciation.</title>
        <authorList>
            <consortium name="DOE Joint Genome Institute"/>
            <person name="Vesth T.C."/>
            <person name="Nybo J."/>
            <person name="Theobald S."/>
            <person name="Brandl J."/>
            <person name="Frisvad J.C."/>
            <person name="Nielsen K.F."/>
            <person name="Lyhne E.K."/>
            <person name="Kogle M.E."/>
            <person name="Kuo A."/>
            <person name="Riley R."/>
            <person name="Clum A."/>
            <person name="Nolan M."/>
            <person name="Lipzen A."/>
            <person name="Salamov A."/>
            <person name="Henrissat B."/>
            <person name="Wiebenga A."/>
            <person name="De vries R.P."/>
            <person name="Grigoriev I.V."/>
            <person name="Mortensen U.H."/>
            <person name="Andersen M.R."/>
            <person name="Baker S.E."/>
        </authorList>
    </citation>
    <scope>NUCLEOTIDE SEQUENCE [LARGE SCALE GENOMIC DNA]</scope>
    <source>
        <strain evidence="3 4">CBS 101889</strain>
    </source>
</reference>
<keyword evidence="4" id="KW-1185">Reference proteome</keyword>
<evidence type="ECO:0000259" key="2">
    <source>
        <dbReference type="PROSITE" id="PS50837"/>
    </source>
</evidence>
<dbReference type="PANTHER" id="PTHR10039:SF17">
    <property type="entry name" value="FUNGAL STAND N-TERMINAL GOODBYE DOMAIN-CONTAINING PROTEIN-RELATED"/>
    <property type="match status" value="1"/>
</dbReference>
<organism evidence="3 4">
    <name type="scientific">Aspergillus homomorphus (strain CBS 101889)</name>
    <dbReference type="NCBI Taxonomy" id="1450537"/>
    <lineage>
        <taxon>Eukaryota</taxon>
        <taxon>Fungi</taxon>
        <taxon>Dikarya</taxon>
        <taxon>Ascomycota</taxon>
        <taxon>Pezizomycotina</taxon>
        <taxon>Eurotiomycetes</taxon>
        <taxon>Eurotiomycetidae</taxon>
        <taxon>Eurotiales</taxon>
        <taxon>Aspergillaceae</taxon>
        <taxon>Aspergillus</taxon>
        <taxon>Aspergillus subgen. Circumdati</taxon>
    </lineage>
</organism>
<dbReference type="Gene3D" id="1.25.40.10">
    <property type="entry name" value="Tetratricopeptide repeat domain"/>
    <property type="match status" value="1"/>
</dbReference>
<dbReference type="PANTHER" id="PTHR10039">
    <property type="entry name" value="AMELOGENIN"/>
    <property type="match status" value="1"/>
</dbReference>
<dbReference type="OrthoDB" id="448455at2759"/>
<dbReference type="Pfam" id="PF14559">
    <property type="entry name" value="TPR_19"/>
    <property type="match status" value="1"/>
</dbReference>
<dbReference type="InterPro" id="IPR011990">
    <property type="entry name" value="TPR-like_helical_dom_sf"/>
</dbReference>
<dbReference type="EMBL" id="KZ824269">
    <property type="protein sequence ID" value="RAL16628.1"/>
    <property type="molecule type" value="Genomic_DNA"/>
</dbReference>
<keyword evidence="1" id="KW-0677">Repeat</keyword>
<proteinExistence type="predicted"/>
<dbReference type="RefSeq" id="XP_025555782.1">
    <property type="nucleotide sequence ID" value="XM_025693352.1"/>
</dbReference>